<proteinExistence type="predicted"/>
<keyword evidence="1" id="KW-0732">Signal</keyword>
<feature type="signal peptide" evidence="1">
    <location>
        <begin position="1"/>
        <end position="28"/>
    </location>
</feature>
<dbReference type="AlphaFoldDB" id="A0A9N9PC38"/>
<accession>A0A9N9PC38</accession>
<protein>
    <submittedName>
        <fullName evidence="2">16608_t:CDS:1</fullName>
    </submittedName>
</protein>
<organism evidence="2 3">
    <name type="scientific">Dentiscutata erythropus</name>
    <dbReference type="NCBI Taxonomy" id="1348616"/>
    <lineage>
        <taxon>Eukaryota</taxon>
        <taxon>Fungi</taxon>
        <taxon>Fungi incertae sedis</taxon>
        <taxon>Mucoromycota</taxon>
        <taxon>Glomeromycotina</taxon>
        <taxon>Glomeromycetes</taxon>
        <taxon>Diversisporales</taxon>
        <taxon>Gigasporaceae</taxon>
        <taxon>Dentiscutata</taxon>
    </lineage>
</organism>
<sequence length="82" mass="8912">MSLPMKTSWLQFFVFWLILVNLAQTSVALPKHPHSSIQSGQCSCSSQNNPPDDISCKDGTSFSCPINLPHCVMLGGDPFCGL</sequence>
<dbReference type="Proteomes" id="UP000789405">
    <property type="component" value="Unassembled WGS sequence"/>
</dbReference>
<evidence type="ECO:0000256" key="1">
    <source>
        <dbReference type="SAM" id="SignalP"/>
    </source>
</evidence>
<feature type="non-terminal residue" evidence="2">
    <location>
        <position position="82"/>
    </location>
</feature>
<gene>
    <name evidence="2" type="ORF">DERYTH_LOCUS28289</name>
</gene>
<evidence type="ECO:0000313" key="2">
    <source>
        <dbReference type="EMBL" id="CAG8827411.1"/>
    </source>
</evidence>
<name>A0A9N9PC38_9GLOM</name>
<dbReference type="OrthoDB" id="2480971at2759"/>
<comment type="caution">
    <text evidence="2">The sequence shown here is derived from an EMBL/GenBank/DDBJ whole genome shotgun (WGS) entry which is preliminary data.</text>
</comment>
<reference evidence="2" key="1">
    <citation type="submission" date="2021-06" db="EMBL/GenBank/DDBJ databases">
        <authorList>
            <person name="Kallberg Y."/>
            <person name="Tangrot J."/>
            <person name="Rosling A."/>
        </authorList>
    </citation>
    <scope>NUCLEOTIDE SEQUENCE</scope>
    <source>
        <strain evidence="2">MA453B</strain>
    </source>
</reference>
<evidence type="ECO:0000313" key="3">
    <source>
        <dbReference type="Proteomes" id="UP000789405"/>
    </source>
</evidence>
<feature type="chain" id="PRO_5040308272" evidence="1">
    <location>
        <begin position="29"/>
        <end position="82"/>
    </location>
</feature>
<keyword evidence="3" id="KW-1185">Reference proteome</keyword>
<dbReference type="EMBL" id="CAJVPY010069630">
    <property type="protein sequence ID" value="CAG8827411.1"/>
    <property type="molecule type" value="Genomic_DNA"/>
</dbReference>